<dbReference type="Pfam" id="PF10423">
    <property type="entry name" value="AMNp_N"/>
    <property type="match status" value="1"/>
</dbReference>
<evidence type="ECO:0000259" key="2">
    <source>
        <dbReference type="Pfam" id="PF01048"/>
    </source>
</evidence>
<name>A0A917QD93_9HYPH</name>
<sequence length="508" mass="56182">MPPPSQAGATPEDIMADPIPEPTMQVCSTAEEAVARLGALYDTSAEALREAVSRFVHGGTPPTPAERAIFRYPLLRVRHAGDGAPPRTERAYAKLQTTGLYETTLTHPAEFRTYLLEQLRPLVAEYGVTLEVGLSEQEIPYPYVLERGDELSHGVVTASDLAQHFPTPALAEVGDEIADGLWDVDGPPARPLALFDAVRVDYSLRRLVHYTGADWRAVQPWILMTNYHRYVDQFVQWGLGELAREGSPYTRLTLPGGIVVEREGAASESAESLMTRSPWHRFQMPAYHLARADGHGVTLVNIGVGPSNAKTICDHLAVLRPHCWLMVGHCGGLRQTQTIGDYVLAHAYLRQDHILDALVPPEVPIPALAEVQIALQEAAAQVTGEAGEMLKRRLRTGTVVTNDDRNWELRWTQERRRFNLSRAIAIDMESGTIAAQGYRLRVPYGTLLCVSDKPLHGEIKLPGAASAFYQRAVGEHLMIGLSALDILRGQRTALHSRKLRSFDEPPFR</sequence>
<dbReference type="CDD" id="cd17762">
    <property type="entry name" value="AMN"/>
    <property type="match status" value="1"/>
</dbReference>
<dbReference type="InterPro" id="IPR000845">
    <property type="entry name" value="Nucleoside_phosphorylase_d"/>
</dbReference>
<accession>A0A917QD93</accession>
<evidence type="ECO:0000259" key="3">
    <source>
        <dbReference type="Pfam" id="PF10423"/>
    </source>
</evidence>
<dbReference type="AlphaFoldDB" id="A0A917QD93"/>
<keyword evidence="1" id="KW-0378">Hydrolase</keyword>
<gene>
    <name evidence="1 4" type="primary">amn</name>
    <name evidence="4" type="ORF">GCM10011322_35970</name>
</gene>
<dbReference type="NCBIfam" id="NF006142">
    <property type="entry name" value="PRK08292.1"/>
    <property type="match status" value="1"/>
</dbReference>
<dbReference type="InterPro" id="IPR035994">
    <property type="entry name" value="Nucleoside_phosphorylase_sf"/>
</dbReference>
<dbReference type="HAMAP" id="MF_01932">
    <property type="entry name" value="AMP_nucleosidase"/>
    <property type="match status" value="1"/>
</dbReference>
<dbReference type="GO" id="GO:0044209">
    <property type="term" value="P:AMP salvage"/>
    <property type="evidence" value="ECO:0007669"/>
    <property type="project" value="InterPro"/>
</dbReference>
<organism evidence="4 5">
    <name type="scientific">Salinarimonas ramus</name>
    <dbReference type="NCBI Taxonomy" id="690164"/>
    <lineage>
        <taxon>Bacteria</taxon>
        <taxon>Pseudomonadati</taxon>
        <taxon>Pseudomonadota</taxon>
        <taxon>Alphaproteobacteria</taxon>
        <taxon>Hyphomicrobiales</taxon>
        <taxon>Salinarimonadaceae</taxon>
        <taxon>Salinarimonas</taxon>
    </lineage>
</organism>
<protein>
    <recommendedName>
        <fullName evidence="1">AMP nucleosidase</fullName>
        <ecNumber evidence="1">3.2.2.4</ecNumber>
    </recommendedName>
</protein>
<keyword evidence="5" id="KW-1185">Reference proteome</keyword>
<dbReference type="Pfam" id="PF01048">
    <property type="entry name" value="PNP_UDP_1"/>
    <property type="match status" value="1"/>
</dbReference>
<feature type="domain" description="Nucleoside phosphorylase" evidence="2">
    <location>
        <begin position="287"/>
        <end position="456"/>
    </location>
</feature>
<comment type="catalytic activity">
    <reaction evidence="1">
        <text>AMP + H2O = D-ribose 5-phosphate + adenine</text>
        <dbReference type="Rhea" id="RHEA:20129"/>
        <dbReference type="ChEBI" id="CHEBI:15377"/>
        <dbReference type="ChEBI" id="CHEBI:16708"/>
        <dbReference type="ChEBI" id="CHEBI:78346"/>
        <dbReference type="ChEBI" id="CHEBI:456215"/>
        <dbReference type="EC" id="3.2.2.4"/>
    </reaction>
</comment>
<evidence type="ECO:0000313" key="5">
    <source>
        <dbReference type="Proteomes" id="UP000600449"/>
    </source>
</evidence>
<proteinExistence type="inferred from homology"/>
<dbReference type="GO" id="GO:0005829">
    <property type="term" value="C:cytosol"/>
    <property type="evidence" value="ECO:0007669"/>
    <property type="project" value="TreeGrafter"/>
</dbReference>
<dbReference type="InterPro" id="IPR011271">
    <property type="entry name" value="AMP_nucleosidase"/>
</dbReference>
<dbReference type="InterPro" id="IPR018953">
    <property type="entry name" value="AMP_nucleoside_Pase_N"/>
</dbReference>
<evidence type="ECO:0000313" key="4">
    <source>
        <dbReference type="EMBL" id="GGK45575.1"/>
    </source>
</evidence>
<dbReference type="PANTHER" id="PTHR43691">
    <property type="entry name" value="URIDINE PHOSPHORYLASE"/>
    <property type="match status" value="1"/>
</dbReference>
<dbReference type="NCBIfam" id="TIGR01717">
    <property type="entry name" value="AMP-nucleosdse"/>
    <property type="match status" value="1"/>
</dbReference>
<comment type="similarity">
    <text evidence="1">Belongs to the AMP nucleosidase family.</text>
</comment>
<dbReference type="EMBL" id="BMMF01000011">
    <property type="protein sequence ID" value="GGK45575.1"/>
    <property type="molecule type" value="Genomic_DNA"/>
</dbReference>
<dbReference type="GO" id="GO:0008714">
    <property type="term" value="F:AMP nucleosidase activity"/>
    <property type="evidence" value="ECO:0007669"/>
    <property type="project" value="UniProtKB-UniRule"/>
</dbReference>
<dbReference type="Gene3D" id="3.30.1730.10">
    <property type="entry name" value="AMP nucleoside phosphorylase, N-terminal domain"/>
    <property type="match status" value="1"/>
</dbReference>
<dbReference type="Proteomes" id="UP000600449">
    <property type="component" value="Unassembled WGS sequence"/>
</dbReference>
<dbReference type="Gene3D" id="3.40.50.1580">
    <property type="entry name" value="Nucleoside phosphorylase domain"/>
    <property type="match status" value="1"/>
</dbReference>
<dbReference type="GO" id="GO:0009116">
    <property type="term" value="P:nucleoside metabolic process"/>
    <property type="evidence" value="ECO:0007669"/>
    <property type="project" value="InterPro"/>
</dbReference>
<feature type="domain" description="AMP nucleoside phosphorylase N-terminal" evidence="3">
    <location>
        <begin position="32"/>
        <end position="184"/>
    </location>
</feature>
<dbReference type="EC" id="3.2.2.4" evidence="1"/>
<dbReference type="SUPFAM" id="SSF53167">
    <property type="entry name" value="Purine and uridine phosphorylases"/>
    <property type="match status" value="1"/>
</dbReference>
<dbReference type="InterPro" id="IPR037109">
    <property type="entry name" value="AMP_N_sf"/>
</dbReference>
<comment type="function">
    <text evidence="1">Catalyzes the hydrolysis of the N-glycosidic bond of AMP to form adenine and ribose 5-phosphate. Involved in regulation of AMP concentrations.</text>
</comment>
<dbReference type="InterPro" id="IPR047039">
    <property type="entry name" value="AMN_phosphorylase"/>
</dbReference>
<dbReference type="PANTHER" id="PTHR43691:SF6">
    <property type="entry name" value="AMP NUCLEOSIDASE"/>
    <property type="match status" value="1"/>
</dbReference>
<evidence type="ECO:0000256" key="1">
    <source>
        <dbReference type="HAMAP-Rule" id="MF_01932"/>
    </source>
</evidence>
<reference evidence="4 5" key="1">
    <citation type="journal article" date="2014" name="Int. J. Syst. Evol. Microbiol.">
        <title>Complete genome sequence of Corynebacterium casei LMG S-19264T (=DSM 44701T), isolated from a smear-ripened cheese.</title>
        <authorList>
            <consortium name="US DOE Joint Genome Institute (JGI-PGF)"/>
            <person name="Walter F."/>
            <person name="Albersmeier A."/>
            <person name="Kalinowski J."/>
            <person name="Ruckert C."/>
        </authorList>
    </citation>
    <scope>NUCLEOTIDE SEQUENCE [LARGE SCALE GENOMIC DNA]</scope>
    <source>
        <strain evidence="4 5">CGMCC 1.9161</strain>
    </source>
</reference>
<comment type="caution">
    <text evidence="4">The sequence shown here is derived from an EMBL/GenBank/DDBJ whole genome shotgun (WGS) entry which is preliminary data.</text>
</comment>